<dbReference type="PANTHER" id="PTHR30522:SF0">
    <property type="entry name" value="NUCLEOSIDE TRIPHOSPHATE PYROPHOSPHOHYDROLASE"/>
    <property type="match status" value="1"/>
</dbReference>
<sequence>MRTADSAEALTALLELMVRLRDPEQGCPWDRAQDFHSIASYTIEEAYEVRDAIERTDAGQLREELGDLLFQVVFHARLAEERGWFDFAAVARSIHAKLVRRHPHVFGAGPRPVGALE</sequence>
<feature type="domain" description="NTP pyrophosphohydrolase MazG-like" evidence="1">
    <location>
        <begin position="33"/>
        <end position="106"/>
    </location>
</feature>
<reference evidence="2" key="1">
    <citation type="submission" date="2013-08" db="EMBL/GenBank/DDBJ databases">
        <authorList>
            <person name="Mendez C."/>
            <person name="Richter M."/>
            <person name="Ferrer M."/>
            <person name="Sanchez J."/>
        </authorList>
    </citation>
    <scope>NUCLEOTIDE SEQUENCE</scope>
</reference>
<dbReference type="GO" id="GO:0006950">
    <property type="term" value="P:response to stress"/>
    <property type="evidence" value="ECO:0007669"/>
    <property type="project" value="UniProtKB-ARBA"/>
</dbReference>
<dbReference type="FunFam" id="1.10.287.1080:FF:000001">
    <property type="entry name" value="Nucleoside triphosphate pyrophosphohydrolase"/>
    <property type="match status" value="1"/>
</dbReference>
<dbReference type="PANTHER" id="PTHR30522">
    <property type="entry name" value="NUCLEOSIDE TRIPHOSPHATE PYROPHOSPHOHYDROLASE"/>
    <property type="match status" value="1"/>
</dbReference>
<dbReference type="GO" id="GO:0047429">
    <property type="term" value="F:nucleoside triphosphate diphosphatase activity"/>
    <property type="evidence" value="ECO:0007669"/>
    <property type="project" value="TreeGrafter"/>
</dbReference>
<feature type="non-terminal residue" evidence="2">
    <location>
        <position position="117"/>
    </location>
</feature>
<dbReference type="SUPFAM" id="SSF101386">
    <property type="entry name" value="all-alpha NTP pyrophosphatases"/>
    <property type="match status" value="1"/>
</dbReference>
<dbReference type="AlphaFoldDB" id="T0XZX7"/>
<dbReference type="GO" id="GO:0046052">
    <property type="term" value="P:UTP catabolic process"/>
    <property type="evidence" value="ECO:0007669"/>
    <property type="project" value="TreeGrafter"/>
</dbReference>
<dbReference type="EMBL" id="AUZY01012670">
    <property type="protein sequence ID" value="EQD28401.1"/>
    <property type="molecule type" value="Genomic_DNA"/>
</dbReference>
<reference evidence="2" key="2">
    <citation type="journal article" date="2014" name="ISME J.">
        <title>Microbial stratification in low pH oxic and suboxic macroscopic growths along an acid mine drainage.</title>
        <authorList>
            <person name="Mendez-Garcia C."/>
            <person name="Mesa V."/>
            <person name="Sprenger R.R."/>
            <person name="Richter M."/>
            <person name="Diez M.S."/>
            <person name="Solano J."/>
            <person name="Bargiela R."/>
            <person name="Golyshina O.V."/>
            <person name="Manteca A."/>
            <person name="Ramos J.L."/>
            <person name="Gallego J.R."/>
            <person name="Llorente I."/>
            <person name="Martins Dos Santos V.A."/>
            <person name="Jensen O.N."/>
            <person name="Pelaez A.I."/>
            <person name="Sanchez J."/>
            <person name="Ferrer M."/>
        </authorList>
    </citation>
    <scope>NUCLEOTIDE SEQUENCE</scope>
</reference>
<keyword evidence="2" id="KW-0378">Hydrolase</keyword>
<dbReference type="GO" id="GO:0046081">
    <property type="term" value="P:dUTP catabolic process"/>
    <property type="evidence" value="ECO:0007669"/>
    <property type="project" value="TreeGrafter"/>
</dbReference>
<comment type="caution">
    <text evidence="2">The sequence shown here is derived from an EMBL/GenBank/DDBJ whole genome shotgun (WGS) entry which is preliminary data.</text>
</comment>
<dbReference type="GO" id="GO:0046076">
    <property type="term" value="P:dTTP catabolic process"/>
    <property type="evidence" value="ECO:0007669"/>
    <property type="project" value="TreeGrafter"/>
</dbReference>
<name>T0XZX7_9ZZZZ</name>
<dbReference type="InterPro" id="IPR004518">
    <property type="entry name" value="MazG-like_dom"/>
</dbReference>
<protein>
    <submittedName>
        <fullName evidence="2">Nucleoside triphosphate pyrophosphohydrolase</fullName>
    </submittedName>
</protein>
<dbReference type="GO" id="GO:0046047">
    <property type="term" value="P:TTP catabolic process"/>
    <property type="evidence" value="ECO:0007669"/>
    <property type="project" value="TreeGrafter"/>
</dbReference>
<evidence type="ECO:0000259" key="1">
    <source>
        <dbReference type="Pfam" id="PF03819"/>
    </source>
</evidence>
<dbReference type="Pfam" id="PF03819">
    <property type="entry name" value="MazG"/>
    <property type="match status" value="1"/>
</dbReference>
<dbReference type="InterPro" id="IPR011551">
    <property type="entry name" value="NTP_PyrPHydrolase_MazG"/>
</dbReference>
<evidence type="ECO:0000313" key="2">
    <source>
        <dbReference type="EMBL" id="EQD28401.1"/>
    </source>
</evidence>
<dbReference type="GO" id="GO:0006203">
    <property type="term" value="P:dGTP catabolic process"/>
    <property type="evidence" value="ECO:0007669"/>
    <property type="project" value="TreeGrafter"/>
</dbReference>
<accession>T0XZX7</accession>
<gene>
    <name evidence="2" type="ORF">B1B_18881</name>
</gene>
<organism evidence="2">
    <name type="scientific">mine drainage metagenome</name>
    <dbReference type="NCBI Taxonomy" id="410659"/>
    <lineage>
        <taxon>unclassified sequences</taxon>
        <taxon>metagenomes</taxon>
        <taxon>ecological metagenomes</taxon>
    </lineage>
</organism>
<dbReference type="Gene3D" id="1.10.287.1080">
    <property type="entry name" value="MazG-like"/>
    <property type="match status" value="1"/>
</dbReference>
<dbReference type="CDD" id="cd11528">
    <property type="entry name" value="NTP-PPase_MazG_Nterm"/>
    <property type="match status" value="1"/>
</dbReference>
<dbReference type="InterPro" id="IPR048015">
    <property type="entry name" value="NTP-PPase_MazG-like_N"/>
</dbReference>
<proteinExistence type="predicted"/>
<dbReference type="GO" id="GO:0046061">
    <property type="term" value="P:dATP catabolic process"/>
    <property type="evidence" value="ECO:0007669"/>
    <property type="project" value="TreeGrafter"/>
</dbReference>